<comment type="caution">
    <text evidence="1">The sequence shown here is derived from an EMBL/GenBank/DDBJ whole genome shotgun (WGS) entry which is preliminary data.</text>
</comment>
<evidence type="ECO:0000313" key="2">
    <source>
        <dbReference type="Proteomes" id="UP000248790"/>
    </source>
</evidence>
<keyword evidence="2" id="KW-1185">Reference proteome</keyword>
<gene>
    <name evidence="1" type="ORF">LX87_05030</name>
</gene>
<name>A0A327WLH4_LARAB</name>
<evidence type="ECO:0000313" key="1">
    <source>
        <dbReference type="EMBL" id="RAJ92699.1"/>
    </source>
</evidence>
<organism evidence="1 2">
    <name type="scientific">Larkinella arboricola</name>
    <dbReference type="NCBI Taxonomy" id="643671"/>
    <lineage>
        <taxon>Bacteria</taxon>
        <taxon>Pseudomonadati</taxon>
        <taxon>Bacteroidota</taxon>
        <taxon>Cytophagia</taxon>
        <taxon>Cytophagales</taxon>
        <taxon>Spirosomataceae</taxon>
        <taxon>Larkinella</taxon>
    </lineage>
</organism>
<dbReference type="AlphaFoldDB" id="A0A327WLH4"/>
<protein>
    <submittedName>
        <fullName evidence="1">Uncharacterized protein</fullName>
    </submittedName>
</protein>
<sequence length="51" mass="6145">MGMLTFHEVYKAKIDLNVGIIATESIFIVRRMMKNYAYWLLIRKECFLFIN</sequence>
<accession>A0A327WLH4</accession>
<reference evidence="1 2" key="1">
    <citation type="submission" date="2018-06" db="EMBL/GenBank/DDBJ databases">
        <title>Genomic Encyclopedia of Archaeal and Bacterial Type Strains, Phase II (KMG-II): from individual species to whole genera.</title>
        <authorList>
            <person name="Goeker M."/>
        </authorList>
    </citation>
    <scope>NUCLEOTIDE SEQUENCE [LARGE SCALE GENOMIC DNA]</scope>
    <source>
        <strain evidence="1 2">DSM 21851</strain>
    </source>
</reference>
<dbReference type="Proteomes" id="UP000248790">
    <property type="component" value="Unassembled WGS sequence"/>
</dbReference>
<proteinExistence type="predicted"/>
<dbReference type="EMBL" id="QLMC01000007">
    <property type="protein sequence ID" value="RAJ92699.1"/>
    <property type="molecule type" value="Genomic_DNA"/>
</dbReference>